<feature type="transmembrane region" description="Helical" evidence="1">
    <location>
        <begin position="147"/>
        <end position="163"/>
    </location>
</feature>
<organism evidence="2 3">
    <name type="scientific">Dendronalium phyllosphericum CENA369</name>
    <dbReference type="NCBI Taxonomy" id="1725256"/>
    <lineage>
        <taxon>Bacteria</taxon>
        <taxon>Bacillati</taxon>
        <taxon>Cyanobacteriota</taxon>
        <taxon>Cyanophyceae</taxon>
        <taxon>Nostocales</taxon>
        <taxon>Nostocaceae</taxon>
        <taxon>Dendronalium</taxon>
        <taxon>Dendronalium phyllosphericum</taxon>
    </lineage>
</organism>
<feature type="transmembrane region" description="Helical" evidence="1">
    <location>
        <begin position="77"/>
        <end position="98"/>
    </location>
</feature>
<comment type="caution">
    <text evidence="2">The sequence shown here is derived from an EMBL/GenBank/DDBJ whole genome shotgun (WGS) entry which is preliminary data.</text>
</comment>
<protein>
    <submittedName>
        <fullName evidence="2">DUF389 domain-containing protein</fullName>
    </submittedName>
</protein>
<feature type="transmembrane region" description="Helical" evidence="1">
    <location>
        <begin position="238"/>
        <end position="260"/>
    </location>
</feature>
<dbReference type="InterPro" id="IPR005240">
    <property type="entry name" value="DUF389"/>
</dbReference>
<sequence length="359" mass="38737">MTVTPDLTQYSRRKVLGRSIRDRFKNFRRRGSQPEQIQQLHTDLLAESNLDSSYITLIIGSCAIASFGLLSNSSAVIIGAMIIAPLMLPIRGLAFGALQADIILFRKGVIAVAVGTVMAVVIAYCLGLFLGIPSYGSEVLARSRPTLLDLGIAVVAGGISGWAKVEPKISGSVAGTAIAVALMPPVCVIGLGLAKGNWELSLGATLLYMTNLLGISLSCMLIFLVAGYTSFAQARKPLILTAVLTAILLIPLGVSFFRLIRQAQLESSLQKALLNRTVTFQRLQLLNSSTNWLANPPVVRLSVRAKQPVTPRQVQLLEEFIKGQMGQTFTLIFEVGQIEEIRSSEPEERMEGRGDAGTR</sequence>
<dbReference type="PANTHER" id="PTHR20992">
    <property type="entry name" value="AT15442P-RELATED"/>
    <property type="match status" value="1"/>
</dbReference>
<keyword evidence="1" id="KW-0812">Transmembrane</keyword>
<dbReference type="RefSeq" id="WP_214435329.1">
    <property type="nucleotide sequence ID" value="NZ_CAWPUQ010000162.1"/>
</dbReference>
<reference evidence="2 3" key="1">
    <citation type="journal article" date="2021" name="Int. J. Syst. Evol. Microbiol.">
        <title>Amazonocrinis nigriterrae gen. nov., sp. nov., Atlanticothrix silvestris gen. nov., sp. nov. and Dendronalium phyllosphericum gen. nov., sp. nov., nostocacean cyanobacteria from Brazilian environments.</title>
        <authorList>
            <person name="Alvarenga D.O."/>
            <person name="Andreote A.P.D."/>
            <person name="Branco L.H.Z."/>
            <person name="Delbaje E."/>
            <person name="Cruz R.B."/>
            <person name="Varani A.M."/>
            <person name="Fiore M.F."/>
        </authorList>
    </citation>
    <scope>NUCLEOTIDE SEQUENCE [LARGE SCALE GENOMIC DNA]</scope>
    <source>
        <strain evidence="2 3">CENA369</strain>
    </source>
</reference>
<dbReference type="AlphaFoldDB" id="A0A8J7LHX1"/>
<dbReference type="PANTHER" id="PTHR20992:SF9">
    <property type="entry name" value="AT15442P-RELATED"/>
    <property type="match status" value="1"/>
</dbReference>
<evidence type="ECO:0000313" key="3">
    <source>
        <dbReference type="Proteomes" id="UP000662314"/>
    </source>
</evidence>
<accession>A0A8J7LHX1</accession>
<proteinExistence type="predicted"/>
<gene>
    <name evidence="2" type="ORF">I8752_27145</name>
</gene>
<keyword evidence="1" id="KW-1133">Transmembrane helix</keyword>
<feature type="transmembrane region" description="Helical" evidence="1">
    <location>
        <begin position="110"/>
        <end position="135"/>
    </location>
</feature>
<feature type="transmembrane region" description="Helical" evidence="1">
    <location>
        <begin position="169"/>
        <end position="194"/>
    </location>
</feature>
<dbReference type="EMBL" id="JAECZA010000234">
    <property type="protein sequence ID" value="MBH8576598.1"/>
    <property type="molecule type" value="Genomic_DNA"/>
</dbReference>
<name>A0A8J7LHX1_9NOST</name>
<evidence type="ECO:0000256" key="1">
    <source>
        <dbReference type="SAM" id="Phobius"/>
    </source>
</evidence>
<dbReference type="Pfam" id="PF04087">
    <property type="entry name" value="DUF389"/>
    <property type="match status" value="1"/>
</dbReference>
<feature type="transmembrane region" description="Helical" evidence="1">
    <location>
        <begin position="206"/>
        <end position="226"/>
    </location>
</feature>
<keyword evidence="3" id="KW-1185">Reference proteome</keyword>
<dbReference type="Proteomes" id="UP000662314">
    <property type="component" value="Unassembled WGS sequence"/>
</dbReference>
<evidence type="ECO:0000313" key="2">
    <source>
        <dbReference type="EMBL" id="MBH8576598.1"/>
    </source>
</evidence>
<keyword evidence="1" id="KW-0472">Membrane</keyword>